<dbReference type="STRING" id="39482.ERS852491_04368"/>
<dbReference type="Gene3D" id="3.50.50.60">
    <property type="entry name" value="FAD/NAD(P)-binding domain"/>
    <property type="match status" value="1"/>
</dbReference>
<dbReference type="GO" id="GO:0051537">
    <property type="term" value="F:2 iron, 2 sulfur cluster binding"/>
    <property type="evidence" value="ECO:0007669"/>
    <property type="project" value="UniProtKB-KW"/>
</dbReference>
<dbReference type="PANTHER" id="PTHR13847">
    <property type="entry name" value="SARCOSINE DEHYDROGENASE-RELATED"/>
    <property type="match status" value="1"/>
</dbReference>
<organism evidence="7 8">
    <name type="scientific">Faecalicatena contorta</name>
    <dbReference type="NCBI Taxonomy" id="39482"/>
    <lineage>
        <taxon>Bacteria</taxon>
        <taxon>Bacillati</taxon>
        <taxon>Bacillota</taxon>
        <taxon>Clostridia</taxon>
        <taxon>Lachnospirales</taxon>
        <taxon>Lachnospiraceae</taxon>
        <taxon>Faecalicatena</taxon>
    </lineage>
</organism>
<keyword evidence="2" id="KW-0479">Metal-binding</keyword>
<dbReference type="Pfam" id="PF00355">
    <property type="entry name" value="Rieske"/>
    <property type="match status" value="1"/>
</dbReference>
<dbReference type="InterPro" id="IPR036922">
    <property type="entry name" value="Rieske_2Fe-2S_sf"/>
</dbReference>
<evidence type="ECO:0000256" key="5">
    <source>
        <dbReference type="ARBA" id="ARBA00023157"/>
    </source>
</evidence>
<dbReference type="GO" id="GO:0005737">
    <property type="term" value="C:cytoplasm"/>
    <property type="evidence" value="ECO:0007669"/>
    <property type="project" value="TreeGrafter"/>
</dbReference>
<dbReference type="Pfam" id="PF01266">
    <property type="entry name" value="DAO"/>
    <property type="match status" value="1"/>
</dbReference>
<keyword evidence="3" id="KW-0408">Iron</keyword>
<feature type="domain" description="Rieske" evidence="6">
    <location>
        <begin position="398"/>
        <end position="486"/>
    </location>
</feature>
<evidence type="ECO:0000259" key="6">
    <source>
        <dbReference type="PROSITE" id="PS51296"/>
    </source>
</evidence>
<keyword evidence="5" id="KW-1015">Disulfide bond</keyword>
<dbReference type="OrthoDB" id="9767869at2"/>
<evidence type="ECO:0000313" key="7">
    <source>
        <dbReference type="EMBL" id="CUP13857.1"/>
    </source>
</evidence>
<dbReference type="PANTHER" id="PTHR13847:SF274">
    <property type="entry name" value="RIESKE 2FE-2S IRON-SULFUR PROTEIN YHFW-RELATED"/>
    <property type="match status" value="1"/>
</dbReference>
<dbReference type="Proteomes" id="UP000095544">
    <property type="component" value="Unassembled WGS sequence"/>
</dbReference>
<dbReference type="InterPro" id="IPR006076">
    <property type="entry name" value="FAD-dep_OxRdtase"/>
</dbReference>
<dbReference type="InterPro" id="IPR036188">
    <property type="entry name" value="FAD/NAD-bd_sf"/>
</dbReference>
<dbReference type="GO" id="GO:0016705">
    <property type="term" value="F:oxidoreductase activity, acting on paired donors, with incorporation or reduction of molecular oxygen"/>
    <property type="evidence" value="ECO:0007669"/>
    <property type="project" value="UniProtKB-ARBA"/>
</dbReference>
<name>A0A174KUW5_9FIRM</name>
<keyword evidence="7" id="KW-0560">Oxidoreductase</keyword>
<dbReference type="EC" id="1.4.3.-" evidence="7"/>
<evidence type="ECO:0000256" key="2">
    <source>
        <dbReference type="ARBA" id="ARBA00022723"/>
    </source>
</evidence>
<dbReference type="PRINTS" id="PR00162">
    <property type="entry name" value="RIESKE"/>
</dbReference>
<dbReference type="InterPro" id="IPR017941">
    <property type="entry name" value="Rieske_2Fe-2S"/>
</dbReference>
<accession>A0A174KUW5</accession>
<dbReference type="PROSITE" id="PS51296">
    <property type="entry name" value="RIESKE"/>
    <property type="match status" value="1"/>
</dbReference>
<protein>
    <submittedName>
        <fullName evidence="7">Gamma-glutamylputrescine oxidoreductase</fullName>
        <ecNumber evidence="7">1.4.3.-</ecNumber>
    </submittedName>
</protein>
<evidence type="ECO:0000256" key="1">
    <source>
        <dbReference type="ARBA" id="ARBA00022714"/>
    </source>
</evidence>
<evidence type="ECO:0000313" key="8">
    <source>
        <dbReference type="Proteomes" id="UP000095544"/>
    </source>
</evidence>
<dbReference type="Gene3D" id="2.102.10.10">
    <property type="entry name" value="Rieske [2Fe-2S] iron-sulphur domain"/>
    <property type="match status" value="1"/>
</dbReference>
<proteinExistence type="predicted"/>
<dbReference type="AlphaFoldDB" id="A0A174KUW5"/>
<dbReference type="InterPro" id="IPR005805">
    <property type="entry name" value="Rieske_Fe-S_prot_C"/>
</dbReference>
<dbReference type="GO" id="GO:0004497">
    <property type="term" value="F:monooxygenase activity"/>
    <property type="evidence" value="ECO:0007669"/>
    <property type="project" value="UniProtKB-ARBA"/>
</dbReference>
<dbReference type="SUPFAM" id="SSF50022">
    <property type="entry name" value="ISP domain"/>
    <property type="match status" value="1"/>
</dbReference>
<dbReference type="SUPFAM" id="SSF51905">
    <property type="entry name" value="FAD/NAD(P)-binding domain"/>
    <property type="match status" value="1"/>
</dbReference>
<dbReference type="Gene3D" id="3.30.9.10">
    <property type="entry name" value="D-Amino Acid Oxidase, subunit A, domain 2"/>
    <property type="match status" value="1"/>
</dbReference>
<sequence>MVEKSIWSISASSAKYPPLHGDIETDTVIIGGGMAGILTAHFLEQAGMKCVVLEADRIGSGQTKNTTAKVTSQHGMIYDRLLQNEGMEKAGLYAAANQEAVERYRILAEKYQGDIGWNPCPAYLYTMQDTGALRREHEAAKRIGMGMQLTEKTELPFQVKLALKLEGQGRFHPLRFLYMLAEELTIFEHTKVTHAEDHTVVTAHGTVHAQRVVFACHYPFLNSPGYYFMRMHQERSYVLAVKKAASLEGMYYGIDEDGLSFRSAGENLLIGGGGHRTGKNTAGNSYEYLSSRAEALWPECKETARWSAQDCMTLDGIPYIGKYSKSQPDWYVATGFGKWGMTSSMVSAMILTDLICGRQNQYADVFTPRRFHLQSSVGTLLKEGGYAVSGLMKQLAAIPKEKLEDLRPGHGGIVEHDGNKYGVYREETGKLFAISTRCPHLGCQLAWNPDEKSWDCPCHGSRFDYRGKRLDGPAQNDLECHIRKEN</sequence>
<keyword evidence="4" id="KW-0411">Iron-sulfur</keyword>
<evidence type="ECO:0000256" key="4">
    <source>
        <dbReference type="ARBA" id="ARBA00023014"/>
    </source>
</evidence>
<keyword evidence="1" id="KW-0001">2Fe-2S</keyword>
<dbReference type="GO" id="GO:0016020">
    <property type="term" value="C:membrane"/>
    <property type="evidence" value="ECO:0007669"/>
    <property type="project" value="InterPro"/>
</dbReference>
<gene>
    <name evidence="7" type="primary">puuB</name>
    <name evidence="7" type="ORF">ERS852491_04368</name>
</gene>
<dbReference type="GO" id="GO:0046872">
    <property type="term" value="F:metal ion binding"/>
    <property type="evidence" value="ECO:0007669"/>
    <property type="project" value="UniProtKB-KW"/>
</dbReference>
<reference evidence="7 8" key="1">
    <citation type="submission" date="2015-09" db="EMBL/GenBank/DDBJ databases">
        <authorList>
            <consortium name="Pathogen Informatics"/>
        </authorList>
    </citation>
    <scope>NUCLEOTIDE SEQUENCE [LARGE SCALE GENOMIC DNA]</scope>
    <source>
        <strain evidence="7 8">2789STDY5834876</strain>
    </source>
</reference>
<dbReference type="RefSeq" id="WP_050638888.1">
    <property type="nucleotide sequence ID" value="NZ_CABKUE010000004.1"/>
</dbReference>
<evidence type="ECO:0000256" key="3">
    <source>
        <dbReference type="ARBA" id="ARBA00023004"/>
    </source>
</evidence>
<dbReference type="EMBL" id="CYZU01000060">
    <property type="protein sequence ID" value="CUP13857.1"/>
    <property type="molecule type" value="Genomic_DNA"/>
</dbReference>